<dbReference type="GO" id="GO:0006012">
    <property type="term" value="P:galactose metabolic process"/>
    <property type="evidence" value="ECO:0007669"/>
    <property type="project" value="InterPro"/>
</dbReference>
<comment type="similarity">
    <text evidence="2 8">Belongs to the glycosyl hydrolase 42 family.</text>
</comment>
<evidence type="ECO:0000256" key="4">
    <source>
        <dbReference type="ARBA" id="ARBA00022723"/>
    </source>
</evidence>
<evidence type="ECO:0000256" key="10">
    <source>
        <dbReference type="PIRSR" id="PIRSR001084-2"/>
    </source>
</evidence>
<dbReference type="InterPro" id="IPR013529">
    <property type="entry name" value="Glyco_hydro_42_N"/>
</dbReference>
<keyword evidence="6 11" id="KW-0862">Zinc</keyword>
<protein>
    <recommendedName>
        <fullName evidence="3 8">Beta-galactosidase</fullName>
        <shortName evidence="8">Beta-gal</shortName>
        <ecNumber evidence="3 8">3.2.1.23</ecNumber>
    </recommendedName>
</protein>
<feature type="active site" description="Proton donor" evidence="9">
    <location>
        <position position="144"/>
    </location>
</feature>
<dbReference type="Gene3D" id="3.40.50.880">
    <property type="match status" value="1"/>
</dbReference>
<feature type="binding site" evidence="11">
    <location>
        <position position="109"/>
    </location>
    <ligand>
        <name>Zn(2+)</name>
        <dbReference type="ChEBI" id="CHEBI:29105"/>
    </ligand>
</feature>
<evidence type="ECO:0000256" key="11">
    <source>
        <dbReference type="PIRSR" id="PIRSR001084-3"/>
    </source>
</evidence>
<dbReference type="InterPro" id="IPR029062">
    <property type="entry name" value="Class_I_gatase-like"/>
</dbReference>
<dbReference type="AlphaFoldDB" id="A0A7X5C020"/>
<dbReference type="Gene3D" id="2.60.40.1180">
    <property type="entry name" value="Golgi alpha-mannosidase II"/>
    <property type="match status" value="1"/>
</dbReference>
<keyword evidence="16" id="KW-1185">Reference proteome</keyword>
<dbReference type="Pfam" id="PF02449">
    <property type="entry name" value="Glyco_hydro_42"/>
    <property type="match status" value="1"/>
</dbReference>
<dbReference type="GO" id="GO:0009341">
    <property type="term" value="C:beta-galactosidase complex"/>
    <property type="evidence" value="ECO:0007669"/>
    <property type="project" value="InterPro"/>
</dbReference>
<evidence type="ECO:0000256" key="7">
    <source>
        <dbReference type="ARBA" id="ARBA00023295"/>
    </source>
</evidence>
<sequence length="664" mass="75101">MGMRIGMDYYPEWDAEEMWEADAGRMKDAGVSMVRIGEFAWSRMEPDEDRFEFGWLDRAIEVMHRHGIDVILGTPTSAPPNWLMEKYPDAYLIESGMQPRYEGIRGHRCVNSPSFRKRTERIVTELAVRYGGHPAVIGWQTDNEFEMTLCNCGSCDAKFREWVQRKYGTLENVNREWGLVVWSGEYSSWSQVHTPRGGRIQLNPSFQLDYHRFQNESIVDYQRIQIDILRRHCPNQFITHNMWESPLPIDYNSLFEELDFASADYYITSSPKRLPTSPYSGAFFLDRTRGLKRRNFWLMETIAGGTSGGCWGPMGRTTQPGFMRAVMWQSIGRGADNIVHFLWRGAVAGGEQLSTGLLHHGGKPPAHRYSEFLQFSREVNRLSGQLDGTAVPCESAILYSHEQHRAFQIQPHIESGFQYESILKSYHGALVRLGAGTDVLHWTEPLDGYKLVVAPYLYLMDEEIAARLKTFADSGGTLILTCRSGIKNLNNTVWPMEVPGPLAECSGLIVEEWDALSSDTVPVQMNNGKTYLCSQWADIIEPAGAEPIGWYRSEYYAGRTAVAVNRSGSGSVYYIGANFGQDFLADLFGGILNNLNIPHIQGLPEGVQASVRRSGDASYLFLTNFTTSDQTIVLDRAYKSILYEGTATERISLKPFGVDILSYR</sequence>
<dbReference type="Pfam" id="PF08533">
    <property type="entry name" value="Glyco_hydro_42C"/>
    <property type="match status" value="1"/>
</dbReference>
<reference evidence="15 16" key="1">
    <citation type="submission" date="2020-01" db="EMBL/GenBank/DDBJ databases">
        <title>Paenibacillus soybeanensis sp. nov. isolated from the nodules of soybean (Glycine max(L.) Merr).</title>
        <authorList>
            <person name="Wang H."/>
        </authorList>
    </citation>
    <scope>NUCLEOTIDE SEQUENCE [LARGE SCALE GENOMIC DNA]</scope>
    <source>
        <strain evidence="15 16">DSM 23054</strain>
    </source>
</reference>
<dbReference type="InterPro" id="IPR013738">
    <property type="entry name" value="Beta_galactosidase_Trimer"/>
</dbReference>
<evidence type="ECO:0000313" key="15">
    <source>
        <dbReference type="EMBL" id="NBC68805.1"/>
    </source>
</evidence>
<organism evidence="15 16">
    <name type="scientific">Paenibacillus sacheonensis</name>
    <dbReference type="NCBI Taxonomy" id="742054"/>
    <lineage>
        <taxon>Bacteria</taxon>
        <taxon>Bacillati</taxon>
        <taxon>Bacillota</taxon>
        <taxon>Bacilli</taxon>
        <taxon>Bacillales</taxon>
        <taxon>Paenibacillaceae</taxon>
        <taxon>Paenibacillus</taxon>
    </lineage>
</organism>
<feature type="domain" description="Beta-galactosidase trimerisation" evidence="13">
    <location>
        <begin position="394"/>
        <end position="597"/>
    </location>
</feature>
<evidence type="ECO:0000256" key="8">
    <source>
        <dbReference type="PIRNR" id="PIRNR001084"/>
    </source>
</evidence>
<keyword evidence="7 8" id="KW-0326">Glycosidase</keyword>
<dbReference type="OrthoDB" id="9800974at2"/>
<evidence type="ECO:0000256" key="1">
    <source>
        <dbReference type="ARBA" id="ARBA00001412"/>
    </source>
</evidence>
<feature type="domain" description="Glycoside hydrolase family 42 N-terminal" evidence="12">
    <location>
        <begin position="8"/>
        <end position="381"/>
    </location>
</feature>
<dbReference type="Pfam" id="PF08532">
    <property type="entry name" value="Glyco_hydro_42M"/>
    <property type="match status" value="1"/>
</dbReference>
<feature type="domain" description="Beta-galactosidase C-terminal" evidence="14">
    <location>
        <begin position="606"/>
        <end position="661"/>
    </location>
</feature>
<gene>
    <name evidence="15" type="ORF">GT003_07385</name>
</gene>
<feature type="active site" description="Nucleophile" evidence="9">
    <location>
        <position position="300"/>
    </location>
</feature>
<evidence type="ECO:0000256" key="5">
    <source>
        <dbReference type="ARBA" id="ARBA00022801"/>
    </source>
</evidence>
<evidence type="ECO:0000256" key="2">
    <source>
        <dbReference type="ARBA" id="ARBA00005940"/>
    </source>
</evidence>
<evidence type="ECO:0000256" key="3">
    <source>
        <dbReference type="ARBA" id="ARBA00012756"/>
    </source>
</evidence>
<comment type="catalytic activity">
    <reaction evidence="1 8">
        <text>Hydrolysis of terminal non-reducing beta-D-galactose residues in beta-D-galactosides.</text>
        <dbReference type="EC" id="3.2.1.23"/>
    </reaction>
</comment>
<evidence type="ECO:0000256" key="9">
    <source>
        <dbReference type="PIRSR" id="PIRSR001084-1"/>
    </source>
</evidence>
<dbReference type="EC" id="3.2.1.23" evidence="3 8"/>
<proteinExistence type="inferred from homology"/>
<dbReference type="InterPro" id="IPR013739">
    <property type="entry name" value="Beta_galactosidase_C"/>
</dbReference>
<dbReference type="InterPro" id="IPR013780">
    <property type="entry name" value="Glyco_hydro_b"/>
</dbReference>
<feature type="binding site" evidence="10">
    <location>
        <position position="311"/>
    </location>
    <ligand>
        <name>substrate</name>
    </ligand>
</feature>
<feature type="binding site" evidence="11">
    <location>
        <position position="150"/>
    </location>
    <ligand>
        <name>Zn(2+)</name>
        <dbReference type="ChEBI" id="CHEBI:29105"/>
    </ligand>
</feature>
<dbReference type="GO" id="GO:0004565">
    <property type="term" value="F:beta-galactosidase activity"/>
    <property type="evidence" value="ECO:0007669"/>
    <property type="project" value="UniProtKB-EC"/>
</dbReference>
<accession>A0A7X5C020</accession>
<feature type="binding site" evidence="10">
    <location>
        <position position="143"/>
    </location>
    <ligand>
        <name>substrate</name>
    </ligand>
</feature>
<dbReference type="EMBL" id="JAAAMU010000003">
    <property type="protein sequence ID" value="NBC68805.1"/>
    <property type="molecule type" value="Genomic_DNA"/>
</dbReference>
<evidence type="ECO:0000256" key="6">
    <source>
        <dbReference type="ARBA" id="ARBA00022833"/>
    </source>
</evidence>
<dbReference type="PANTHER" id="PTHR36447:SF2">
    <property type="entry name" value="BETA-GALACTOSIDASE YESZ"/>
    <property type="match status" value="1"/>
</dbReference>
<keyword evidence="5 8" id="KW-0378">Hydrolase</keyword>
<comment type="caution">
    <text evidence="15">The sequence shown here is derived from an EMBL/GenBank/DDBJ whole genome shotgun (WGS) entry which is preliminary data.</text>
</comment>
<dbReference type="SUPFAM" id="SSF51445">
    <property type="entry name" value="(Trans)glycosidases"/>
    <property type="match status" value="1"/>
</dbReference>
<dbReference type="InterPro" id="IPR003476">
    <property type="entry name" value="Glyco_hydro_42"/>
</dbReference>
<evidence type="ECO:0000313" key="16">
    <source>
        <dbReference type="Proteomes" id="UP000558113"/>
    </source>
</evidence>
<feature type="binding site" evidence="11">
    <location>
        <position position="152"/>
    </location>
    <ligand>
        <name>Zn(2+)</name>
        <dbReference type="ChEBI" id="CHEBI:29105"/>
    </ligand>
</feature>
<name>A0A7X5C020_9BACL</name>
<feature type="binding site" evidence="10">
    <location>
        <position position="105"/>
    </location>
    <ligand>
        <name>substrate</name>
    </ligand>
</feature>
<dbReference type="CDD" id="cd03143">
    <property type="entry name" value="A4_beta-galactosidase_middle_domain"/>
    <property type="match status" value="1"/>
</dbReference>
<dbReference type="PIRSF" id="PIRSF001084">
    <property type="entry name" value="B-galactosidase"/>
    <property type="match status" value="1"/>
</dbReference>
<dbReference type="InterPro" id="IPR017853">
    <property type="entry name" value="GH"/>
</dbReference>
<dbReference type="GO" id="GO:0046872">
    <property type="term" value="F:metal ion binding"/>
    <property type="evidence" value="ECO:0007669"/>
    <property type="project" value="UniProtKB-KW"/>
</dbReference>
<dbReference type="Gene3D" id="3.20.20.80">
    <property type="entry name" value="Glycosidases"/>
    <property type="match status" value="1"/>
</dbReference>
<dbReference type="PANTHER" id="PTHR36447">
    <property type="entry name" value="BETA-GALACTOSIDASE GANA"/>
    <property type="match status" value="1"/>
</dbReference>
<keyword evidence="4 11" id="KW-0479">Metal-binding</keyword>
<dbReference type="Proteomes" id="UP000558113">
    <property type="component" value="Unassembled WGS sequence"/>
</dbReference>
<evidence type="ECO:0000259" key="12">
    <source>
        <dbReference type="Pfam" id="PF02449"/>
    </source>
</evidence>
<dbReference type="SUPFAM" id="SSF52317">
    <property type="entry name" value="Class I glutamine amidotransferase-like"/>
    <property type="match status" value="1"/>
</dbReference>
<feature type="binding site" evidence="11">
    <location>
        <position position="155"/>
    </location>
    <ligand>
        <name>Zn(2+)</name>
        <dbReference type="ChEBI" id="CHEBI:29105"/>
    </ligand>
</feature>
<evidence type="ECO:0000259" key="14">
    <source>
        <dbReference type="Pfam" id="PF08533"/>
    </source>
</evidence>
<evidence type="ECO:0000259" key="13">
    <source>
        <dbReference type="Pfam" id="PF08532"/>
    </source>
</evidence>